<dbReference type="PROSITE" id="PS50893">
    <property type="entry name" value="ABC_TRANSPORTER_2"/>
    <property type="match status" value="1"/>
</dbReference>
<dbReference type="InterPro" id="IPR050093">
    <property type="entry name" value="ABC_SmlMolc_Importer"/>
</dbReference>
<dbReference type="Pfam" id="PF08402">
    <property type="entry name" value="TOBE_2"/>
    <property type="match status" value="1"/>
</dbReference>
<dbReference type="InterPro" id="IPR015853">
    <property type="entry name" value="ABC_transpr_FbpC"/>
</dbReference>
<dbReference type="CDD" id="cd03259">
    <property type="entry name" value="ABC_Carb_Solutes_like"/>
    <property type="match status" value="1"/>
</dbReference>
<evidence type="ECO:0000256" key="5">
    <source>
        <dbReference type="ARBA" id="ARBA00022840"/>
    </source>
</evidence>
<dbReference type="PANTHER" id="PTHR42781">
    <property type="entry name" value="SPERMIDINE/PUTRESCINE IMPORT ATP-BINDING PROTEIN POTA"/>
    <property type="match status" value="1"/>
</dbReference>
<dbReference type="Pfam" id="PF00005">
    <property type="entry name" value="ABC_tran"/>
    <property type="match status" value="1"/>
</dbReference>
<dbReference type="GO" id="GO:0015408">
    <property type="term" value="F:ABC-type ferric iron transporter activity"/>
    <property type="evidence" value="ECO:0007669"/>
    <property type="project" value="InterPro"/>
</dbReference>
<evidence type="ECO:0000256" key="2">
    <source>
        <dbReference type="ARBA" id="ARBA00022475"/>
    </source>
</evidence>
<dbReference type="SMART" id="SM00382">
    <property type="entry name" value="AAA"/>
    <property type="match status" value="1"/>
</dbReference>
<dbReference type="FunFam" id="3.40.50.300:FF:000425">
    <property type="entry name" value="Probable ABC transporter, ATP-binding subunit"/>
    <property type="match status" value="1"/>
</dbReference>
<dbReference type="InterPro" id="IPR017871">
    <property type="entry name" value="ABC_transporter-like_CS"/>
</dbReference>
<dbReference type="GO" id="GO:0016887">
    <property type="term" value="F:ATP hydrolysis activity"/>
    <property type="evidence" value="ECO:0007669"/>
    <property type="project" value="InterPro"/>
</dbReference>
<evidence type="ECO:0000259" key="9">
    <source>
        <dbReference type="PROSITE" id="PS50893"/>
    </source>
</evidence>
<dbReference type="PROSITE" id="PS00211">
    <property type="entry name" value="ABC_TRANSPORTER_1"/>
    <property type="match status" value="1"/>
</dbReference>
<feature type="domain" description="ABC transporter" evidence="9">
    <location>
        <begin position="19"/>
        <end position="249"/>
    </location>
</feature>
<keyword evidence="7" id="KW-0406">Ion transport</keyword>
<dbReference type="InterPro" id="IPR003439">
    <property type="entry name" value="ABC_transporter-like_ATP-bd"/>
</dbReference>
<dbReference type="SUPFAM" id="SSF52540">
    <property type="entry name" value="P-loop containing nucleoside triphosphate hydrolases"/>
    <property type="match status" value="1"/>
</dbReference>
<dbReference type="GO" id="GO:0043190">
    <property type="term" value="C:ATP-binding cassette (ABC) transporter complex"/>
    <property type="evidence" value="ECO:0007669"/>
    <property type="project" value="InterPro"/>
</dbReference>
<dbReference type="Gene3D" id="3.40.50.300">
    <property type="entry name" value="P-loop containing nucleotide triphosphate hydrolases"/>
    <property type="match status" value="1"/>
</dbReference>
<name>A0A160V7W2_9ZZZZ</name>
<evidence type="ECO:0000313" key="10">
    <source>
        <dbReference type="EMBL" id="CUV01225.1"/>
    </source>
</evidence>
<proteinExistence type="predicted"/>
<dbReference type="EMBL" id="FAXA01000028">
    <property type="protein sequence ID" value="CUV01225.1"/>
    <property type="molecule type" value="Genomic_DNA"/>
</dbReference>
<accession>A0A160V7W2</accession>
<keyword evidence="4" id="KW-0547">Nucleotide-binding</keyword>
<dbReference type="PANTHER" id="PTHR42781:SF4">
    <property type="entry name" value="SPERMIDINE_PUTRESCINE IMPORT ATP-BINDING PROTEIN POTA"/>
    <property type="match status" value="1"/>
</dbReference>
<keyword evidence="5 10" id="KW-0067">ATP-binding</keyword>
<keyword evidence="2" id="KW-1003">Cell membrane</keyword>
<keyword evidence="3" id="KW-0410">Iron transport</keyword>
<protein>
    <submittedName>
        <fullName evidence="10">Putrescine transport ATP-binding protein PotA (TC 3.A.1.11.1)</fullName>
    </submittedName>
</protein>
<evidence type="ECO:0000256" key="8">
    <source>
        <dbReference type="ARBA" id="ARBA00023136"/>
    </source>
</evidence>
<evidence type="ECO:0000256" key="4">
    <source>
        <dbReference type="ARBA" id="ARBA00022741"/>
    </source>
</evidence>
<keyword evidence="8" id="KW-0472">Membrane</keyword>
<keyword evidence="6" id="KW-0408">Iron</keyword>
<dbReference type="AlphaFoldDB" id="A0A160V7W2"/>
<evidence type="ECO:0000256" key="7">
    <source>
        <dbReference type="ARBA" id="ARBA00023065"/>
    </source>
</evidence>
<dbReference type="InterPro" id="IPR027417">
    <property type="entry name" value="P-loop_NTPase"/>
</dbReference>
<organism evidence="10">
    <name type="scientific">hydrothermal vent metagenome</name>
    <dbReference type="NCBI Taxonomy" id="652676"/>
    <lineage>
        <taxon>unclassified sequences</taxon>
        <taxon>metagenomes</taxon>
        <taxon>ecological metagenomes</taxon>
    </lineage>
</organism>
<dbReference type="GO" id="GO:0005524">
    <property type="term" value="F:ATP binding"/>
    <property type="evidence" value="ECO:0007669"/>
    <property type="project" value="UniProtKB-KW"/>
</dbReference>
<sequence length="381" mass="41102">MKLMNQNQSENPHIDALALECIGLAKHFNGVSAVASLDLGIPKGQVLALLGPSGCGKTTALRLIAGFEEPDEGVISIAGQTVNKAGENTPPERRKVGMVFQEGALFPHLTVEQNIAYGLPKGQRKEDRVTEVLTLIGLTAQRTRMPHELSGGQQQRVALGRALAPQPEVLLLDEPFSNLDPKLREQVRRDVIGILKASDSTAIFVTHDQEEALFVGDVVAVMNEGRVEQTGSPETIFHHPVTKFVAQFIGMVDFLPASYSDGTLKTEVGSVAWPDIQSDVLVEIGSNGHSQIEVMVRPDCLDCLPAEDGGGVVVEKEFRGAFYLYRVELPSGATVRCLLSHTADYPVGANVSVSLREGHHQRPFVGDRLVAVPHTGIAHGH</sequence>
<keyword evidence="1" id="KW-0813">Transport</keyword>
<dbReference type="InterPro" id="IPR013611">
    <property type="entry name" value="Transp-assoc_OB_typ2"/>
</dbReference>
<dbReference type="InterPro" id="IPR008995">
    <property type="entry name" value="Mo/tungstate-bd_C_term_dom"/>
</dbReference>
<gene>
    <name evidence="10" type="ORF">MGWOODY_Clf1906</name>
</gene>
<dbReference type="Gene3D" id="2.40.50.100">
    <property type="match status" value="1"/>
</dbReference>
<evidence type="ECO:0000256" key="3">
    <source>
        <dbReference type="ARBA" id="ARBA00022496"/>
    </source>
</evidence>
<evidence type="ECO:0000256" key="6">
    <source>
        <dbReference type="ARBA" id="ARBA00023004"/>
    </source>
</evidence>
<evidence type="ECO:0000256" key="1">
    <source>
        <dbReference type="ARBA" id="ARBA00022448"/>
    </source>
</evidence>
<dbReference type="SUPFAM" id="SSF50331">
    <property type="entry name" value="MOP-like"/>
    <property type="match status" value="1"/>
</dbReference>
<dbReference type="InterPro" id="IPR003593">
    <property type="entry name" value="AAA+_ATPase"/>
</dbReference>
<reference evidence="10" key="1">
    <citation type="submission" date="2015-10" db="EMBL/GenBank/DDBJ databases">
        <authorList>
            <person name="Gilbert D.G."/>
        </authorList>
    </citation>
    <scope>NUCLEOTIDE SEQUENCE</scope>
</reference>